<feature type="region of interest" description="Disordered" evidence="1">
    <location>
        <begin position="26"/>
        <end position="49"/>
    </location>
</feature>
<comment type="caution">
    <text evidence="2">The sequence shown here is derived from an EMBL/GenBank/DDBJ whole genome shotgun (WGS) entry which is preliminary data.</text>
</comment>
<proteinExistence type="predicted"/>
<accession>A0A8S8ZL90</accession>
<gene>
    <name evidence="2" type="ORF">SMACR_12783</name>
</gene>
<reference evidence="2 3" key="1">
    <citation type="submission" date="2017-07" db="EMBL/GenBank/DDBJ databases">
        <title>Genome sequence of the Sordaria macrospora wild type strain R19027.</title>
        <authorList>
            <person name="Nowrousian M."/>
            <person name="Teichert I."/>
            <person name="Kueck U."/>
        </authorList>
    </citation>
    <scope>NUCLEOTIDE SEQUENCE [LARGE SCALE GENOMIC DNA]</scope>
    <source>
        <strain evidence="2 3">R19027</strain>
        <tissue evidence="2">Mycelium</tissue>
    </source>
</reference>
<sequence>MTPYTTSAITPPSTYAITTQSHHLHFDTREKENNPDKMEPQSPAGEWFPGPEYLDQPYPIINDISGTCLKTELVVPPHDRVSQGAFIKSLGVLKLAIPDPKVWLLASYVIVRTTFLSAGRPSSSPSCGSICEENTGDDDCRGDARDDNNSITSHGSLEDCFTTGLRGAWCL</sequence>
<evidence type="ECO:0000313" key="3">
    <source>
        <dbReference type="Proteomes" id="UP000433876"/>
    </source>
</evidence>
<evidence type="ECO:0000313" key="2">
    <source>
        <dbReference type="EMBL" id="KAA8630269.1"/>
    </source>
</evidence>
<dbReference type="EMBL" id="NMPR01000109">
    <property type="protein sequence ID" value="KAA8630269.1"/>
    <property type="molecule type" value="Genomic_DNA"/>
</dbReference>
<protein>
    <submittedName>
        <fullName evidence="2">Uncharacterized protein</fullName>
    </submittedName>
</protein>
<evidence type="ECO:0000256" key="1">
    <source>
        <dbReference type="SAM" id="MobiDB-lite"/>
    </source>
</evidence>
<name>A0A8S8ZL90_SORMA</name>
<feature type="compositionally biased region" description="Basic and acidic residues" evidence="1">
    <location>
        <begin position="26"/>
        <end position="39"/>
    </location>
</feature>
<dbReference type="AlphaFoldDB" id="A0A8S8ZL90"/>
<organism evidence="2 3">
    <name type="scientific">Sordaria macrospora</name>
    <dbReference type="NCBI Taxonomy" id="5147"/>
    <lineage>
        <taxon>Eukaryota</taxon>
        <taxon>Fungi</taxon>
        <taxon>Dikarya</taxon>
        <taxon>Ascomycota</taxon>
        <taxon>Pezizomycotina</taxon>
        <taxon>Sordariomycetes</taxon>
        <taxon>Sordariomycetidae</taxon>
        <taxon>Sordariales</taxon>
        <taxon>Sordariaceae</taxon>
        <taxon>Sordaria</taxon>
    </lineage>
</organism>
<dbReference type="Proteomes" id="UP000433876">
    <property type="component" value="Unassembled WGS sequence"/>
</dbReference>